<keyword evidence="16" id="KW-0456">Lyase</keyword>
<dbReference type="GO" id="GO:0004156">
    <property type="term" value="F:dihydropteroate synthase activity"/>
    <property type="evidence" value="ECO:0007669"/>
    <property type="project" value="UniProtKB-UniRule"/>
</dbReference>
<dbReference type="InterPro" id="IPR045031">
    <property type="entry name" value="DHP_synth-like"/>
</dbReference>
<comment type="pathway">
    <text evidence="4">Cofactor biosynthesis; tetrahydrofolate biosynthesis; 7,8-dihydrofolate from 2-amino-4-hydroxy-6-hydroxymethyl-7,8-dihydropteridine diphosphate and 4-aminobenzoate: step 1/2.</text>
</comment>
<dbReference type="SUPFAM" id="SSF51717">
    <property type="entry name" value="Dihydropteroate synthetase-like"/>
    <property type="match status" value="1"/>
</dbReference>
<comment type="pathway">
    <text evidence="5">Cofactor biosynthesis; tetrahydrofolate biosynthesis; 2-amino-4-hydroxy-6-hydroxymethyl-7,8-dihydropteridine diphosphate from 7,8-dihydroneopterin triphosphate: step 4/4.</text>
</comment>
<dbReference type="Pfam" id="PF01288">
    <property type="entry name" value="HPPK"/>
    <property type="match status" value="1"/>
</dbReference>
<dbReference type="PROSITE" id="PS00792">
    <property type="entry name" value="DHPS_1"/>
    <property type="match status" value="1"/>
</dbReference>
<evidence type="ECO:0000313" key="19">
    <source>
        <dbReference type="Proteomes" id="UP000005222"/>
    </source>
</evidence>
<accession>G8XZ76</accession>
<dbReference type="InterPro" id="IPR011005">
    <property type="entry name" value="Dihydropteroate_synth-like_sf"/>
</dbReference>
<evidence type="ECO:0000256" key="9">
    <source>
        <dbReference type="ARBA" id="ARBA00022723"/>
    </source>
</evidence>
<evidence type="ECO:0000256" key="12">
    <source>
        <dbReference type="ARBA" id="ARBA00022840"/>
    </source>
</evidence>
<feature type="domain" description="Pterin-binding" evidence="17">
    <location>
        <begin position="484"/>
        <end position="796"/>
    </location>
</feature>
<dbReference type="NCBIfam" id="TIGR00526">
    <property type="entry name" value="folB_dom"/>
    <property type="match status" value="2"/>
</dbReference>
<dbReference type="UniPathway" id="UPA00077">
    <property type="reaction ID" value="UER00155"/>
</dbReference>
<evidence type="ECO:0000256" key="15">
    <source>
        <dbReference type="ARBA" id="ARBA00023268"/>
    </source>
</evidence>
<dbReference type="InterPro" id="IPR006157">
    <property type="entry name" value="FolB_dom"/>
</dbReference>
<dbReference type="InParanoid" id="G8XZ76"/>
<organism evidence="18 19">
    <name type="scientific">Pichia sorbitophila (strain ATCC MYA-4447 / BCRC 22081 / CBS 7064 / NBRC 10061 / NRRL Y-12695)</name>
    <name type="common">Hybrid yeast</name>
    <dbReference type="NCBI Taxonomy" id="559304"/>
    <lineage>
        <taxon>Eukaryota</taxon>
        <taxon>Fungi</taxon>
        <taxon>Dikarya</taxon>
        <taxon>Ascomycota</taxon>
        <taxon>Saccharomycotina</taxon>
        <taxon>Pichiomycetes</taxon>
        <taxon>Debaryomycetaceae</taxon>
        <taxon>Millerozyma</taxon>
    </lineage>
</organism>
<gene>
    <name evidence="18" type="primary">Piso0_005510</name>
    <name evidence="18" type="ORF">GNLVRS01_PISO0N16667g</name>
</gene>
<dbReference type="InterPro" id="IPR016261">
    <property type="entry name" value="Folic_acid_synth"/>
</dbReference>
<dbReference type="Pfam" id="PF02152">
    <property type="entry name" value="FolB"/>
    <property type="match status" value="2"/>
</dbReference>
<dbReference type="SUPFAM" id="SSF55083">
    <property type="entry name" value="6-hydroxymethyl-7,8-dihydropterin pyrophosphokinase, HPPK"/>
    <property type="match status" value="1"/>
</dbReference>
<sequence length="804" mass="89255">MRPIHSSGPMLRDTVFIKDLVATGITGEDAWSRPTPHPLKISVSLRTDFKKASATDNLKYSLNYAVLSRNIAEYMRANEKRNFKSLGRVAESIAGVVLDESIGGGRHAEVIVRSDKSSIRADAIEYHLERSKTEKVAQDRICIKGLRLLTVIGVFTFERLKKQIVDIDLDLYVKENTHPETNKIVDEVTEYVESSNFKTVEAFVSSIGQFILQNNSGCISKLKVVATKPNAIAYTEGVGVSTEIYDSEVSCAPIKFNNVTSERSNKAPATEKTFNLPTTASDSSFAASKTHDAYIAFGSNEGNQVRNIADALVHLKEFGIKVMATSSLYISKPMYFKDQPDFFNGVVKVTFEDKSPHQLLKILKSIEYDYLKRTKQFENGPRAIDLDILLFDNVIMNESDLTIPHKSMLERSFVLQPLCELLGPDYIHPVSAEPIHDHLRQLSGLQTDESIQESSKIYQIVPISRLDPIANPLRFDHNENTHRTLIMGILNVTPDSFSDGGKYYSLKPDDIEERVSTLVKQGADIIDIGGLSTRPGSDEPTLQEELGRVIPAIRAIRDSNDSQVANAVISIDTYRGEIAEKCLQAGADIINDVSMGLYDDTLFDVVARHGCPYIVNHTRGTPKTMSKLTVYDSNTDEDIIENLVDISNGQTITLTNPATDNLVKGVSRELALQLLKAFDRGIKKWQIIIDPGVGFAKNLEQNLSLIKNASTFKSYSVEVNRRSTVDPSNVNHHYISFYGSPILLGTSRKKFLGTICDQVNPSERVISTAASVVACIEQKTDIVRVHDVKEIKDAVLIADAIYKS</sequence>
<comment type="similarity">
    <text evidence="6 16">In the N-terminal section; belongs to the DHNA family.</text>
</comment>
<evidence type="ECO:0000256" key="2">
    <source>
        <dbReference type="ARBA" id="ARBA00000198"/>
    </source>
</evidence>
<dbReference type="CDD" id="cd00483">
    <property type="entry name" value="HPPK"/>
    <property type="match status" value="1"/>
</dbReference>
<evidence type="ECO:0000256" key="3">
    <source>
        <dbReference type="ARBA" id="ARBA00001946"/>
    </source>
</evidence>
<dbReference type="PANTHER" id="PTHR20941:SF1">
    <property type="entry name" value="FOLIC ACID SYNTHESIS PROTEIN FOL1"/>
    <property type="match status" value="1"/>
</dbReference>
<dbReference type="GO" id="GO:0046656">
    <property type="term" value="P:folic acid biosynthetic process"/>
    <property type="evidence" value="ECO:0007669"/>
    <property type="project" value="UniProtKB-UniRule"/>
</dbReference>
<dbReference type="EMBL" id="FO082046">
    <property type="protein sequence ID" value="CCE86985.1"/>
    <property type="molecule type" value="Genomic_DNA"/>
</dbReference>
<evidence type="ECO:0000256" key="7">
    <source>
        <dbReference type="ARBA" id="ARBA00009951"/>
    </source>
</evidence>
<keyword evidence="19" id="KW-1185">Reference proteome</keyword>
<dbReference type="GO" id="GO:0003848">
    <property type="term" value="F:2-amino-4-hydroxy-6-hydroxymethyldihydropteridine diphosphokinase activity"/>
    <property type="evidence" value="ECO:0007669"/>
    <property type="project" value="UniProtKB-UniRule"/>
</dbReference>
<evidence type="ECO:0000256" key="6">
    <source>
        <dbReference type="ARBA" id="ARBA00009640"/>
    </source>
</evidence>
<dbReference type="NCBIfam" id="TIGR01498">
    <property type="entry name" value="folK"/>
    <property type="match status" value="1"/>
</dbReference>
<dbReference type="InterPro" id="IPR006390">
    <property type="entry name" value="DHP_synth_dom"/>
</dbReference>
<dbReference type="PIRSF" id="PIRSF000741">
    <property type="entry name" value="Folic_acid_synth"/>
    <property type="match status" value="1"/>
</dbReference>
<dbReference type="HOGENOM" id="CLU_008023_2_0_1"/>
<dbReference type="InterPro" id="IPR000489">
    <property type="entry name" value="Pterin-binding_dom"/>
</dbReference>
<dbReference type="OMA" id="FMYETEP"/>
<comment type="catalytic activity">
    <reaction evidence="1">
        <text>(7,8-dihydropterin-6-yl)methyl diphosphate + 4-aminobenzoate = 7,8-dihydropteroate + diphosphate</text>
        <dbReference type="Rhea" id="RHEA:19949"/>
        <dbReference type="ChEBI" id="CHEBI:17836"/>
        <dbReference type="ChEBI" id="CHEBI:17839"/>
        <dbReference type="ChEBI" id="CHEBI:33019"/>
        <dbReference type="ChEBI" id="CHEBI:72950"/>
        <dbReference type="EC" id="2.5.1.15"/>
    </reaction>
</comment>
<evidence type="ECO:0000256" key="4">
    <source>
        <dbReference type="ARBA" id="ARBA00004763"/>
    </source>
</evidence>
<comment type="cofactor">
    <cofactor evidence="3 16">
        <name>Mg(2+)</name>
        <dbReference type="ChEBI" id="CHEBI:18420"/>
    </cofactor>
</comment>
<evidence type="ECO:0000256" key="14">
    <source>
        <dbReference type="ARBA" id="ARBA00022909"/>
    </source>
</evidence>
<dbReference type="Gene3D" id="3.30.1130.10">
    <property type="match status" value="2"/>
</dbReference>
<dbReference type="FunFam" id="3.20.20.20:FF:000014">
    <property type="entry name" value="Folic acid synthesis protein fol1"/>
    <property type="match status" value="1"/>
</dbReference>
<dbReference type="GO" id="GO:0005740">
    <property type="term" value="C:mitochondrial envelope"/>
    <property type="evidence" value="ECO:0007669"/>
    <property type="project" value="TreeGrafter"/>
</dbReference>
<evidence type="ECO:0000256" key="16">
    <source>
        <dbReference type="PIRNR" id="PIRNR000741"/>
    </source>
</evidence>
<dbReference type="GO" id="GO:0005524">
    <property type="term" value="F:ATP binding"/>
    <property type="evidence" value="ECO:0007669"/>
    <property type="project" value="UniProtKB-UniRule"/>
</dbReference>
<evidence type="ECO:0000256" key="8">
    <source>
        <dbReference type="ARBA" id="ARBA00022679"/>
    </source>
</evidence>
<dbReference type="Pfam" id="PF00809">
    <property type="entry name" value="Pterin_bind"/>
    <property type="match status" value="2"/>
</dbReference>
<keyword evidence="12 16" id="KW-0067">ATP-binding</keyword>
<keyword evidence="8 16" id="KW-0808">Transferase</keyword>
<dbReference type="Gene3D" id="3.30.70.560">
    <property type="entry name" value="7,8-Dihydro-6-hydroxymethylpterin-pyrophosphokinase HPPK"/>
    <property type="match status" value="1"/>
</dbReference>
<dbReference type="GO" id="GO:0004150">
    <property type="term" value="F:dihydroneopterin aldolase activity"/>
    <property type="evidence" value="ECO:0007669"/>
    <property type="project" value="UniProtKB-UniRule"/>
</dbReference>
<dbReference type="InterPro" id="IPR043133">
    <property type="entry name" value="GTP-CH-I_C/QueF"/>
</dbReference>
<dbReference type="AlphaFoldDB" id="G8XZ76"/>
<dbReference type="GO" id="GO:0046872">
    <property type="term" value="F:metal ion binding"/>
    <property type="evidence" value="ECO:0007669"/>
    <property type="project" value="UniProtKB-UniRule"/>
</dbReference>
<evidence type="ECO:0000256" key="5">
    <source>
        <dbReference type="ARBA" id="ARBA00005051"/>
    </source>
</evidence>
<dbReference type="PROSITE" id="PS00793">
    <property type="entry name" value="DHPS_2"/>
    <property type="match status" value="1"/>
</dbReference>
<comment type="similarity">
    <text evidence="7 16">In the C-terminal section; belongs to the DHPS family.</text>
</comment>
<name>G8XZ76_PICSO</name>
<dbReference type="GO" id="GO:0016301">
    <property type="term" value="F:kinase activity"/>
    <property type="evidence" value="ECO:0007669"/>
    <property type="project" value="UniProtKB-UniRule"/>
</dbReference>
<keyword evidence="14 16" id="KW-0289">Folate biosynthesis</keyword>
<keyword evidence="10 16" id="KW-0547">Nucleotide-binding</keyword>
<evidence type="ECO:0000256" key="13">
    <source>
        <dbReference type="ARBA" id="ARBA00022842"/>
    </source>
</evidence>
<dbReference type="Proteomes" id="UP000005222">
    <property type="component" value="Chromosome N"/>
</dbReference>
<dbReference type="GO" id="GO:0046654">
    <property type="term" value="P:tetrahydrofolate biosynthetic process"/>
    <property type="evidence" value="ECO:0007669"/>
    <property type="project" value="UniProtKB-UniRule"/>
</dbReference>
<dbReference type="STRING" id="559304.G8XZ76"/>
<comment type="catalytic activity">
    <reaction evidence="2">
        <text>6-hydroxymethyl-7,8-dihydropterin + ATP = (7,8-dihydropterin-6-yl)methyl diphosphate + AMP + H(+)</text>
        <dbReference type="Rhea" id="RHEA:11412"/>
        <dbReference type="ChEBI" id="CHEBI:15378"/>
        <dbReference type="ChEBI" id="CHEBI:30616"/>
        <dbReference type="ChEBI" id="CHEBI:44841"/>
        <dbReference type="ChEBI" id="CHEBI:72950"/>
        <dbReference type="ChEBI" id="CHEBI:456215"/>
        <dbReference type="EC" id="2.7.6.3"/>
    </reaction>
</comment>
<keyword evidence="11 16" id="KW-0418">Kinase</keyword>
<dbReference type="InterPro" id="IPR000550">
    <property type="entry name" value="Hppk"/>
</dbReference>
<dbReference type="PANTHER" id="PTHR20941">
    <property type="entry name" value="FOLATE SYNTHESIS PROTEINS"/>
    <property type="match status" value="1"/>
</dbReference>
<dbReference type="InterPro" id="IPR035907">
    <property type="entry name" value="Hppk_sf"/>
</dbReference>
<evidence type="ECO:0000256" key="1">
    <source>
        <dbReference type="ARBA" id="ARBA00000012"/>
    </source>
</evidence>
<reference evidence="18 19" key="1">
    <citation type="journal article" date="2012" name="G3 (Bethesda)">
        <title>Pichia sorbitophila, an interspecies yeast hybrid reveals early steps of genome resolution following polyploidization.</title>
        <authorList>
            <person name="Leh Louis V."/>
            <person name="Despons L."/>
            <person name="Friedrich A."/>
            <person name="Martin T."/>
            <person name="Durrens P."/>
            <person name="Casaregola S."/>
            <person name="Neuveglise C."/>
            <person name="Fairhead C."/>
            <person name="Marck C."/>
            <person name="Cruz J.A."/>
            <person name="Straub M.L."/>
            <person name="Kugler V."/>
            <person name="Sacerdot C."/>
            <person name="Uzunov Z."/>
            <person name="Thierry A."/>
            <person name="Weiss S."/>
            <person name="Bleykasten C."/>
            <person name="De Montigny J."/>
            <person name="Jacques N."/>
            <person name="Jung P."/>
            <person name="Lemaire M."/>
            <person name="Mallet S."/>
            <person name="Morel G."/>
            <person name="Richard G.F."/>
            <person name="Sarkar A."/>
            <person name="Savel G."/>
            <person name="Schacherer J."/>
            <person name="Seret M.L."/>
            <person name="Talla E."/>
            <person name="Samson G."/>
            <person name="Jubin C."/>
            <person name="Poulain J."/>
            <person name="Vacherie B."/>
            <person name="Barbe V."/>
            <person name="Pelletier E."/>
            <person name="Sherman D.J."/>
            <person name="Westhof E."/>
            <person name="Weissenbach J."/>
            <person name="Baret P.V."/>
            <person name="Wincker P."/>
            <person name="Gaillardin C."/>
            <person name="Dujon B."/>
            <person name="Souciet J.L."/>
        </authorList>
    </citation>
    <scope>NUCLEOTIDE SEQUENCE [LARGE SCALE GENOMIC DNA]</scope>
    <source>
        <strain evidence="19">ATCC MYA-4447 / BCRC 22081 / CBS 7064 / NBRC 10061 / NRRL Y-12695</strain>
    </source>
</reference>
<dbReference type="PROSITE" id="PS50972">
    <property type="entry name" value="PTERIN_BINDING"/>
    <property type="match status" value="1"/>
</dbReference>
<protein>
    <recommendedName>
        <fullName evidence="16">Folic acid synthesis protein fol1</fullName>
    </recommendedName>
</protein>
<comment type="similarity">
    <text evidence="16">In the central section; belongs to the HPPK family.</text>
</comment>
<evidence type="ECO:0000259" key="17">
    <source>
        <dbReference type="PROSITE" id="PS50972"/>
    </source>
</evidence>
<keyword evidence="15" id="KW-0511">Multifunctional enzyme</keyword>
<evidence type="ECO:0000313" key="18">
    <source>
        <dbReference type="EMBL" id="CCE86985.1"/>
    </source>
</evidence>
<dbReference type="Gene3D" id="3.20.20.20">
    <property type="entry name" value="Dihydropteroate synthase-like"/>
    <property type="match status" value="1"/>
</dbReference>
<dbReference type="SMART" id="SM00905">
    <property type="entry name" value="FolB"/>
    <property type="match status" value="2"/>
</dbReference>
<dbReference type="CDD" id="cd00739">
    <property type="entry name" value="DHPS"/>
    <property type="match status" value="1"/>
</dbReference>
<proteinExistence type="inferred from homology"/>
<dbReference type="FunCoup" id="G8XZ76">
    <property type="interactions" value="408"/>
</dbReference>
<dbReference type="eggNOG" id="KOG2544">
    <property type="taxonomic scope" value="Eukaryota"/>
</dbReference>
<dbReference type="OrthoDB" id="615426at2759"/>
<keyword evidence="13 16" id="KW-0460">Magnesium</keyword>
<keyword evidence="9 16" id="KW-0479">Metal-binding</keyword>
<evidence type="ECO:0000256" key="11">
    <source>
        <dbReference type="ARBA" id="ARBA00022777"/>
    </source>
</evidence>
<comment type="function">
    <text evidence="16">Catalyzes three sequential steps of tetrahydrofolate biosynthesis.</text>
</comment>
<dbReference type="SUPFAM" id="SSF55620">
    <property type="entry name" value="Tetrahydrobiopterin biosynthesis enzymes-like"/>
    <property type="match status" value="2"/>
</dbReference>
<evidence type="ECO:0000256" key="10">
    <source>
        <dbReference type="ARBA" id="ARBA00022741"/>
    </source>
</evidence>